<dbReference type="EMBL" id="WUBL01000076">
    <property type="protein sequence ID" value="KAF2967005.1"/>
    <property type="molecule type" value="Genomic_DNA"/>
</dbReference>
<dbReference type="InterPro" id="IPR050524">
    <property type="entry name" value="APC_YAT"/>
</dbReference>
<evidence type="ECO:0000259" key="8">
    <source>
        <dbReference type="Pfam" id="PF00324"/>
    </source>
</evidence>
<feature type="domain" description="Amino acid permease/ SLC12A" evidence="8">
    <location>
        <begin position="1"/>
        <end position="123"/>
    </location>
</feature>
<evidence type="ECO:0000256" key="6">
    <source>
        <dbReference type="SAM" id="MobiDB-lite"/>
    </source>
</evidence>
<keyword evidence="2 7" id="KW-0812">Transmembrane</keyword>
<evidence type="ECO:0000256" key="2">
    <source>
        <dbReference type="ARBA" id="ARBA00022692"/>
    </source>
</evidence>
<keyword evidence="10" id="KW-1185">Reference proteome</keyword>
<feature type="transmembrane region" description="Helical" evidence="7">
    <location>
        <begin position="162"/>
        <end position="184"/>
    </location>
</feature>
<comment type="caution">
    <text evidence="9">The sequence shown here is derived from an EMBL/GenBank/DDBJ whole genome shotgun (WGS) entry which is preliminary data.</text>
</comment>
<dbReference type="PANTHER" id="PTHR43341:SF38">
    <property type="entry name" value="PROLINE TRANSPORTER (EUROFUNG)"/>
    <property type="match status" value="1"/>
</dbReference>
<dbReference type="InterPro" id="IPR021514">
    <property type="entry name" value="DUF3176"/>
</dbReference>
<keyword evidence="4 7" id="KW-0472">Membrane</keyword>
<dbReference type="Pfam" id="PF00324">
    <property type="entry name" value="AA_permease"/>
    <property type="match status" value="2"/>
</dbReference>
<protein>
    <recommendedName>
        <fullName evidence="8">Amino acid permease/ SLC12A domain-containing protein</fullName>
    </recommendedName>
</protein>
<comment type="subcellular location">
    <subcellularLocation>
        <location evidence="1">Membrane</location>
        <topology evidence="1">Multi-pass membrane protein</topology>
    </subcellularLocation>
</comment>
<evidence type="ECO:0000313" key="10">
    <source>
        <dbReference type="Proteomes" id="UP000481858"/>
    </source>
</evidence>
<feature type="compositionally biased region" description="Polar residues" evidence="6">
    <location>
        <begin position="250"/>
        <end position="269"/>
    </location>
</feature>
<proteinExistence type="predicted"/>
<sequence length="1368" mass="151179">MIAIGGIIGTGLFVGTGQALALTDPLSLFLAYALICFFVYGMMTTVITVGTYFPLEDSSMAAYASRYYALGIVIAYEITAASIVINYWPNNVHIAVWLTILLVVIVGLNLMPVKIYAESEFRLVNNAGLISWICCYIVYLRFNLACKVQGITKLPYNSIFQPYVAWFNLVFFTILLLLNGFSVFFPGHWSVNSFLTAYIGIPAFLVPYIGHRIVNLKDPWAHSPEEVDMKTSVDEMEAMEEEDAALHWLTPNTGDGENSQSVTLTTPPSRTIPLRSQIPAVPPESVLPLHRVEDILRIIDSLDASSNVPGDNVSINLHNFGVFDLGWGRTTPFTPSESPAYLQCMPASPLDPELWNHTAIQYSGSPDVPADAITAGITPPANPGGGVSPSCSETAAAWDLCRLHHQSAPVVAVDLEPLENVLLTNTSDSAQYRCHMSRASVSSMIQSPQGSWPTGNESCLGSPMATPVSSPVTKQERFLLYHYMHRVVHLFSVIDNAKTPWKTIHLPRALQCIGELSIAGSTSRIRDALTRTLLSISAFSLSNDCKARSRIEEASQWEDSATRFRGDAIGLLKQAVETDLYSGVRPRYKEFLATMLSMITINVMSGETSTCGVHLDGAEQLIKHMSIRKRRFSKKAKSLHRIYYYLRVIYESTAWARQNSSSRFSTLLSLRGGSDPDSIDVFYHDSCSVIETPMSASSIHDNPAIEMDTYEFIYGLPQRLLILLKETIELIGLVDDARGKSGSSFIPEELSISCDELERNIFLESIEAIENIKTQTNTLAAPLFWPAFIAATEAFDKAHQERFRTWHNAVEVPASAIRPIDGPRHKRQHINTPAVITYYPTENSSAWQSKVEIPVPMPAQLNSDNPNDQPQALARWIGEFTTLVLSILFEGVLIVILVWMDGKPYFENWRAPLFINTVAAILTTVSNTALMHSVGSTIGQVKWIDYQETPQKLGIVWLPRSILVLGAFVTVLGLGVGPFTQQVVQLEEIEVKTTDPSLKIDFAVDYNTFPKQSALNTPTKTDVATRDPSIRAAIMKGVFGIGSSPDSCENTTQATAETKICSKSGSKLTCNMTTPSGIALSTNRVQNTSATILNLNTTWSPDFLNTTSNAVAPSDLLKIGVFRSTSGHDHSYNGEEAIDEDVIECTLSLIMHQFEGIWSNSTFNKFGLITAFPLGPGYWANTQNFSGAPKENNLNSAFFYNTTADGQPLPVTIALCRQDLINMLEFFDLSSFRSDMVSGTPSTESGIGVALINADIPAIMRTMADGMSQYVRAGTNNRKPANGFRVDKVVFVNILWQWMVLPLFVHFLAIIFVLWVIRKNHLGGIPLWRSSALELILHDYDKERQLLVTPDYITLETGAKQSVTIKYK</sequence>
<feature type="transmembrane region" description="Helical" evidence="7">
    <location>
        <begin position="94"/>
        <end position="111"/>
    </location>
</feature>
<keyword evidence="3 7" id="KW-1133">Transmembrane helix</keyword>
<gene>
    <name evidence="9" type="ORF">GQX73_g6597</name>
</gene>
<dbReference type="Pfam" id="PF11951">
    <property type="entry name" value="Fungal_trans_2"/>
    <property type="match status" value="2"/>
</dbReference>
<feature type="transmembrane region" description="Helical" evidence="7">
    <location>
        <begin position="876"/>
        <end position="900"/>
    </location>
</feature>
<accession>A0A7C8IR81</accession>
<dbReference type="OrthoDB" id="5376804at2759"/>
<dbReference type="PANTHER" id="PTHR43341">
    <property type="entry name" value="AMINO ACID PERMEASE"/>
    <property type="match status" value="1"/>
</dbReference>
<dbReference type="Proteomes" id="UP000481858">
    <property type="component" value="Unassembled WGS sequence"/>
</dbReference>
<feature type="region of interest" description="Disordered" evidence="6">
    <location>
        <begin position="249"/>
        <end position="271"/>
    </location>
</feature>
<reference evidence="9 10" key="1">
    <citation type="submission" date="2019-12" db="EMBL/GenBank/DDBJ databases">
        <title>Draft genome sequence of the ascomycete Xylaria multiplex DSM 110363.</title>
        <authorList>
            <person name="Buettner E."/>
            <person name="Kellner H."/>
        </authorList>
    </citation>
    <scope>NUCLEOTIDE SEQUENCE [LARGE SCALE GENOMIC DNA]</scope>
    <source>
        <strain evidence="9 10">DSM 110363</strain>
    </source>
</reference>
<feature type="transmembrane region" description="Helical" evidence="7">
    <location>
        <begin position="123"/>
        <end position="142"/>
    </location>
</feature>
<evidence type="ECO:0000256" key="1">
    <source>
        <dbReference type="ARBA" id="ARBA00004141"/>
    </source>
</evidence>
<dbReference type="Pfam" id="PF11374">
    <property type="entry name" value="DUF3176"/>
    <property type="match status" value="1"/>
</dbReference>
<organism evidence="9 10">
    <name type="scientific">Xylaria multiplex</name>
    <dbReference type="NCBI Taxonomy" id="323545"/>
    <lineage>
        <taxon>Eukaryota</taxon>
        <taxon>Fungi</taxon>
        <taxon>Dikarya</taxon>
        <taxon>Ascomycota</taxon>
        <taxon>Pezizomycotina</taxon>
        <taxon>Sordariomycetes</taxon>
        <taxon>Xylariomycetidae</taxon>
        <taxon>Xylariales</taxon>
        <taxon>Xylariaceae</taxon>
        <taxon>Xylaria</taxon>
    </lineage>
</organism>
<feature type="transmembrane region" description="Helical" evidence="7">
    <location>
        <begin position="1295"/>
        <end position="1317"/>
    </location>
</feature>
<keyword evidence="5" id="KW-0539">Nucleus</keyword>
<evidence type="ECO:0000313" key="9">
    <source>
        <dbReference type="EMBL" id="KAF2967005.1"/>
    </source>
</evidence>
<evidence type="ECO:0000256" key="7">
    <source>
        <dbReference type="SAM" id="Phobius"/>
    </source>
</evidence>
<dbReference type="GO" id="GO:0015171">
    <property type="term" value="F:amino acid transmembrane transporter activity"/>
    <property type="evidence" value="ECO:0007669"/>
    <property type="project" value="TreeGrafter"/>
</dbReference>
<evidence type="ECO:0000256" key="5">
    <source>
        <dbReference type="ARBA" id="ARBA00023242"/>
    </source>
</evidence>
<feature type="transmembrane region" description="Helical" evidence="7">
    <location>
        <begin position="962"/>
        <end position="980"/>
    </location>
</feature>
<dbReference type="GO" id="GO:0016020">
    <property type="term" value="C:membrane"/>
    <property type="evidence" value="ECO:0007669"/>
    <property type="project" value="UniProtKB-SubCell"/>
</dbReference>
<dbReference type="InterPro" id="IPR021858">
    <property type="entry name" value="Fun_TF"/>
</dbReference>
<name>A0A7C8IR81_9PEZI</name>
<feature type="transmembrane region" description="Helical" evidence="7">
    <location>
        <begin position="29"/>
        <end position="55"/>
    </location>
</feature>
<evidence type="ECO:0000256" key="3">
    <source>
        <dbReference type="ARBA" id="ARBA00022989"/>
    </source>
</evidence>
<evidence type="ECO:0000256" key="4">
    <source>
        <dbReference type="ARBA" id="ARBA00023136"/>
    </source>
</evidence>
<feature type="transmembrane region" description="Helical" evidence="7">
    <location>
        <begin position="191"/>
        <end position="210"/>
    </location>
</feature>
<dbReference type="Gene3D" id="1.20.1740.10">
    <property type="entry name" value="Amino acid/polyamine transporter I"/>
    <property type="match status" value="1"/>
</dbReference>
<feature type="transmembrane region" description="Helical" evidence="7">
    <location>
        <begin position="67"/>
        <end position="88"/>
    </location>
</feature>
<dbReference type="InParanoid" id="A0A7C8IR81"/>
<dbReference type="InterPro" id="IPR004841">
    <property type="entry name" value="AA-permease/SLC12A_dom"/>
</dbReference>
<feature type="domain" description="Amino acid permease/ SLC12A" evidence="8">
    <location>
        <begin position="127"/>
        <end position="213"/>
    </location>
</feature>